<sequence>MPPKKKSAAKLYQMAVDVPVGTQVGNFVVGKQFAKGGFGKIYEGTSAKEPGQKVVIKIEPAENGPLFTEISAFIRCLKPPMLADWKKEQQLDFLGLPEYLGSGTFEHKGEQMRFLAMPKYACSMEHLRAEKLPEDVLKVTKSMLISLDYLHKNDFVHADVKADNILMEEPARFDRTILVDFGLSRRIPDPKEKPDPKKAHNGTAIFTSTDAHRGCAPSFRGDIEILAYNIIYWITGSLPWQSYETQLEKVAGAKTKLVSEKLKALEKEFGMAGAMARFVAELLKVAEDCPYEEKPDFERLFEFLKEAAKGVKSELAARRRTRVSLALRASATPKRGTKKAKSPISAGRAVQKASVGRSKKRKAKDDKPDDLNVSRSVRSSARLANKSASSTPAPVAVKMTETPRSTGRKHTRRQLQMSEGSNSYTKSSEEKSSSSEEKTSSFVENTTSSEGKSSSSEEKSSCSSSELSDSSDIYETPLREPLSTAITPNTKTKLGSRIPGVQNMQNVRRSVYQRIAPKYGRTPCSLK</sequence>
<protein>
    <recommendedName>
        <fullName evidence="1">non-specific serine/threonine protein kinase</fullName>
        <ecNumber evidence="1">2.7.11.1</ecNumber>
    </recommendedName>
</protein>
<dbReference type="SUPFAM" id="SSF56112">
    <property type="entry name" value="Protein kinase-like (PK-like)"/>
    <property type="match status" value="1"/>
</dbReference>
<feature type="domain" description="Protein kinase" evidence="3">
    <location>
        <begin position="27"/>
        <end position="304"/>
    </location>
</feature>
<comment type="caution">
    <text evidence="4">The sequence shown here is derived from an EMBL/GenBank/DDBJ whole genome shotgun (WGS) entry which is preliminary data.</text>
</comment>
<dbReference type="InterPro" id="IPR050235">
    <property type="entry name" value="CK1_Ser-Thr_kinase"/>
</dbReference>
<dbReference type="InterPro" id="IPR008271">
    <property type="entry name" value="Ser/Thr_kinase_AS"/>
</dbReference>
<dbReference type="PANTHER" id="PTHR11909">
    <property type="entry name" value="CASEIN KINASE-RELATED"/>
    <property type="match status" value="1"/>
</dbReference>
<dbReference type="EC" id="2.7.11.1" evidence="1"/>
<dbReference type="STRING" id="34508.A0A4U5NBW3"/>
<evidence type="ECO:0000256" key="1">
    <source>
        <dbReference type="ARBA" id="ARBA00012513"/>
    </source>
</evidence>
<dbReference type="GO" id="GO:0004674">
    <property type="term" value="F:protein serine/threonine kinase activity"/>
    <property type="evidence" value="ECO:0007669"/>
    <property type="project" value="UniProtKB-EC"/>
</dbReference>
<feature type="compositionally biased region" description="Polar residues" evidence="2">
    <location>
        <begin position="414"/>
        <end position="424"/>
    </location>
</feature>
<dbReference type="Pfam" id="PF00069">
    <property type="entry name" value="Pkinase"/>
    <property type="match status" value="1"/>
</dbReference>
<dbReference type="PROSITE" id="PS00108">
    <property type="entry name" value="PROTEIN_KINASE_ST"/>
    <property type="match status" value="1"/>
</dbReference>
<dbReference type="SMART" id="SM00220">
    <property type="entry name" value="S_TKc"/>
    <property type="match status" value="1"/>
</dbReference>
<feature type="compositionally biased region" description="Basic and acidic residues" evidence="2">
    <location>
        <begin position="427"/>
        <end position="439"/>
    </location>
</feature>
<feature type="compositionally biased region" description="Low complexity" evidence="2">
    <location>
        <begin position="373"/>
        <end position="385"/>
    </location>
</feature>
<feature type="compositionally biased region" description="Basic and acidic residues" evidence="2">
    <location>
        <begin position="363"/>
        <end position="372"/>
    </location>
</feature>
<feature type="compositionally biased region" description="Low complexity" evidence="2">
    <location>
        <begin position="461"/>
        <end position="471"/>
    </location>
</feature>
<dbReference type="AlphaFoldDB" id="A0A4U5NBW3"/>
<dbReference type="GO" id="GO:0005524">
    <property type="term" value="F:ATP binding"/>
    <property type="evidence" value="ECO:0007669"/>
    <property type="project" value="InterPro"/>
</dbReference>
<reference evidence="4 5" key="2">
    <citation type="journal article" date="2019" name="G3 (Bethesda)">
        <title>Hybrid Assembly of the Genome of the Entomopathogenic Nematode Steinernema carpocapsae Identifies the X-Chromosome.</title>
        <authorList>
            <person name="Serra L."/>
            <person name="Macchietto M."/>
            <person name="Macias-Munoz A."/>
            <person name="McGill C.J."/>
            <person name="Rodriguez I.M."/>
            <person name="Rodriguez B."/>
            <person name="Murad R."/>
            <person name="Mortazavi A."/>
        </authorList>
    </citation>
    <scope>NUCLEOTIDE SEQUENCE [LARGE SCALE GENOMIC DNA]</scope>
    <source>
        <strain evidence="4 5">ALL</strain>
    </source>
</reference>
<feature type="region of interest" description="Disordered" evidence="2">
    <location>
        <begin position="326"/>
        <end position="502"/>
    </location>
</feature>
<organism evidence="4 5">
    <name type="scientific">Steinernema carpocapsae</name>
    <name type="common">Entomopathogenic nematode</name>
    <dbReference type="NCBI Taxonomy" id="34508"/>
    <lineage>
        <taxon>Eukaryota</taxon>
        <taxon>Metazoa</taxon>
        <taxon>Ecdysozoa</taxon>
        <taxon>Nematoda</taxon>
        <taxon>Chromadorea</taxon>
        <taxon>Rhabditida</taxon>
        <taxon>Tylenchina</taxon>
        <taxon>Panagrolaimomorpha</taxon>
        <taxon>Strongyloidoidea</taxon>
        <taxon>Steinernematidae</taxon>
        <taxon>Steinernema</taxon>
    </lineage>
</organism>
<accession>A0A4U5NBW3</accession>
<dbReference type="InterPro" id="IPR000719">
    <property type="entry name" value="Prot_kinase_dom"/>
</dbReference>
<dbReference type="InterPro" id="IPR011009">
    <property type="entry name" value="Kinase-like_dom_sf"/>
</dbReference>
<evidence type="ECO:0000313" key="4">
    <source>
        <dbReference type="EMBL" id="TKR79963.1"/>
    </source>
</evidence>
<dbReference type="PROSITE" id="PS50011">
    <property type="entry name" value="PROTEIN_KINASE_DOM"/>
    <property type="match status" value="1"/>
</dbReference>
<proteinExistence type="predicted"/>
<evidence type="ECO:0000313" key="5">
    <source>
        <dbReference type="Proteomes" id="UP000298663"/>
    </source>
</evidence>
<gene>
    <name evidence="4" type="ORF">L596_014105</name>
</gene>
<dbReference type="EMBL" id="AZBU02000004">
    <property type="protein sequence ID" value="TKR79963.1"/>
    <property type="molecule type" value="Genomic_DNA"/>
</dbReference>
<dbReference type="Gene3D" id="1.10.510.10">
    <property type="entry name" value="Transferase(Phosphotransferase) domain 1"/>
    <property type="match status" value="1"/>
</dbReference>
<evidence type="ECO:0000256" key="2">
    <source>
        <dbReference type="SAM" id="MobiDB-lite"/>
    </source>
</evidence>
<evidence type="ECO:0000259" key="3">
    <source>
        <dbReference type="PROSITE" id="PS50011"/>
    </source>
</evidence>
<dbReference type="OrthoDB" id="2687620at2759"/>
<name>A0A4U5NBW3_STECR</name>
<keyword evidence="5" id="KW-1185">Reference proteome</keyword>
<feature type="compositionally biased region" description="Polar residues" evidence="2">
    <location>
        <begin position="484"/>
        <end position="493"/>
    </location>
</feature>
<reference evidence="4 5" key="1">
    <citation type="journal article" date="2015" name="Genome Biol.">
        <title>Comparative genomics of Steinernema reveals deeply conserved gene regulatory networks.</title>
        <authorList>
            <person name="Dillman A.R."/>
            <person name="Macchietto M."/>
            <person name="Porter C.F."/>
            <person name="Rogers A."/>
            <person name="Williams B."/>
            <person name="Antoshechkin I."/>
            <person name="Lee M.M."/>
            <person name="Goodwin Z."/>
            <person name="Lu X."/>
            <person name="Lewis E.E."/>
            <person name="Goodrich-Blair H."/>
            <person name="Stock S.P."/>
            <person name="Adams B.J."/>
            <person name="Sternberg P.W."/>
            <person name="Mortazavi A."/>
        </authorList>
    </citation>
    <scope>NUCLEOTIDE SEQUENCE [LARGE SCALE GENOMIC DNA]</scope>
    <source>
        <strain evidence="4 5">ALL</strain>
    </source>
</reference>
<dbReference type="Proteomes" id="UP000298663">
    <property type="component" value="Unassembled WGS sequence"/>
</dbReference>